<gene>
    <name evidence="9" type="ORF">K5L01_11770</name>
</gene>
<dbReference type="PANTHER" id="PTHR30069">
    <property type="entry name" value="TONB-DEPENDENT OUTER MEMBRANE RECEPTOR"/>
    <property type="match status" value="1"/>
</dbReference>
<accession>A0ABT0SJ15</accession>
<evidence type="ECO:0000256" key="7">
    <source>
        <dbReference type="SAM" id="SignalP"/>
    </source>
</evidence>
<evidence type="ECO:0000313" key="9">
    <source>
        <dbReference type="EMBL" id="MCL7715320.1"/>
    </source>
</evidence>
<dbReference type="Gene3D" id="2.60.40.1120">
    <property type="entry name" value="Carboxypeptidase-like, regulatory domain"/>
    <property type="match status" value="1"/>
</dbReference>
<evidence type="ECO:0000256" key="6">
    <source>
        <dbReference type="ARBA" id="ARBA00023237"/>
    </source>
</evidence>
<dbReference type="Proteomes" id="UP001431235">
    <property type="component" value="Unassembled WGS sequence"/>
</dbReference>
<feature type="chain" id="PRO_5046584755" evidence="7">
    <location>
        <begin position="27"/>
        <end position="1006"/>
    </location>
</feature>
<dbReference type="EMBL" id="JAIKTS010000004">
    <property type="protein sequence ID" value="MCL7715320.1"/>
    <property type="molecule type" value="Genomic_DNA"/>
</dbReference>
<dbReference type="SUPFAM" id="SSF56935">
    <property type="entry name" value="Porins"/>
    <property type="match status" value="1"/>
</dbReference>
<dbReference type="Gene3D" id="2.170.130.10">
    <property type="entry name" value="TonB-dependent receptor, plug domain"/>
    <property type="match status" value="1"/>
</dbReference>
<dbReference type="InterPro" id="IPR036942">
    <property type="entry name" value="Beta-barrel_TonB_sf"/>
</dbReference>
<keyword evidence="9" id="KW-0675">Receptor</keyword>
<evidence type="ECO:0000256" key="5">
    <source>
        <dbReference type="ARBA" id="ARBA00023136"/>
    </source>
</evidence>
<keyword evidence="5" id="KW-0472">Membrane</keyword>
<sequence>MIKRKSIQRASLSVALGLCIASSAYAQSNASGSIFGSGGQPGTTVVIRNTDTGLTREIRVDSNGRYSASALPVGKYEVRLKRDDVVVASKSDVMVQLGAGSEVSFGTSSSGTTTDIDRIEVRASAMSPIDVSATDSRQVFTAEQISKMSVGHSINALALLAPGVIAADSRYGNVTSFSGSAASENAFYINGYAVTNPLTNLGSTTLPFDGIGQFQAITGGYGAEFGRATGGVVNIITKSGTNEFKAGAQVLWSPKDLRAHSRNIYFPNTGKLPATDGLVYQNLSAQTTDSLVYGVYASGPIVKDRLFFYAGAEFEDQDRTTVSTRSNTPTGYQKRDYEVPRWLAKLDWYITDNHLLEFTGISDVTKQTMGTYEYNYMGTDIFKPGKVKNSGFYYKDGGELYIGKYTGYLTDNLTLTALYGQQEQDHIAEPWGYDPSVVYVSDNRNVANPVRNGAFAQLDYPDAYDKTDGYRVDLEWRLGNHTLRGGYDVQNSESRAGEVTAGPGYRWLYESMGAANANDTIPGSGGARGPGGNGDYVVKYVYANGGMFKVEQKAFYLEDRWQVTDNWLLSLGLRNESFQNFNADGIVYVEQKNQWAPRIGATWDVYGDSSLKVFANAGRYHLAMPNNVALRGAAGSTYTMEYFSFTGIDPNTGLPQGTVALGNGPYSSNNEYGQAPDPASVAAKGLKSHYQDEFVLGFEKQLGDSLAFGARYMFRDLKSAIDDMCDWRPAYYWALENGYSDAVAEALGDGLGNCRLFNPGVGNTFQLDDGTGNLVTVPLSAQQMGFPKLKRRYQGVNVFLEHPFDGKFYGKIDYTWSHNYGNAEGQLKSDVAQTDVSQTMDWDHPEIMLHANGNLPNDRRHYLKAFGHYQLNEEWRFSSTFTLMSGRPMNCTGYYAGPDPDGEFSNTVEYAGPYYRYCNGQVMPRGSAGTTPWIGRLDMGVAYRPSFLDNKLEVSVDLFNVTNSQRAQNYIEYGENGSIGNLYNQTNRVISYSTPRYMRLGIRYDF</sequence>
<feature type="domain" description="TonB-dependent transporter Oar-like beta-barrel" evidence="8">
    <location>
        <begin position="341"/>
        <end position="904"/>
    </location>
</feature>
<dbReference type="Gene3D" id="2.40.170.20">
    <property type="entry name" value="TonB-dependent receptor, beta-barrel domain"/>
    <property type="match status" value="1"/>
</dbReference>
<keyword evidence="2" id="KW-0813">Transport</keyword>
<comment type="subcellular location">
    <subcellularLocation>
        <location evidence="1">Cell outer membrane</location>
        <topology evidence="1">Multi-pass membrane protein</topology>
    </subcellularLocation>
</comment>
<dbReference type="SUPFAM" id="SSF49452">
    <property type="entry name" value="Starch-binding domain-like"/>
    <property type="match status" value="1"/>
</dbReference>
<keyword evidence="10" id="KW-1185">Reference proteome</keyword>
<keyword evidence="6" id="KW-0998">Cell outer membrane</keyword>
<proteinExistence type="predicted"/>
<dbReference type="InterPro" id="IPR013784">
    <property type="entry name" value="Carb-bd-like_fold"/>
</dbReference>
<evidence type="ECO:0000259" key="8">
    <source>
        <dbReference type="Pfam" id="PF25183"/>
    </source>
</evidence>
<evidence type="ECO:0000256" key="1">
    <source>
        <dbReference type="ARBA" id="ARBA00004571"/>
    </source>
</evidence>
<comment type="caution">
    <text evidence="9">The sequence shown here is derived from an EMBL/GenBank/DDBJ whole genome shotgun (WGS) entry which is preliminary data.</text>
</comment>
<dbReference type="InterPro" id="IPR057601">
    <property type="entry name" value="Oar-like_b-barrel"/>
</dbReference>
<keyword evidence="3" id="KW-1134">Transmembrane beta strand</keyword>
<dbReference type="InterPro" id="IPR037066">
    <property type="entry name" value="Plug_dom_sf"/>
</dbReference>
<keyword evidence="4" id="KW-0812">Transmembrane</keyword>
<keyword evidence="7" id="KW-0732">Signal</keyword>
<dbReference type="RefSeq" id="WP_250064710.1">
    <property type="nucleotide sequence ID" value="NZ_JAIKTS010000004.1"/>
</dbReference>
<evidence type="ECO:0000256" key="2">
    <source>
        <dbReference type="ARBA" id="ARBA00022448"/>
    </source>
</evidence>
<dbReference type="Pfam" id="PF13620">
    <property type="entry name" value="CarboxypepD_reg"/>
    <property type="match status" value="1"/>
</dbReference>
<name>A0ABT0SJ15_9GAMM</name>
<dbReference type="PANTHER" id="PTHR30069:SF46">
    <property type="entry name" value="OAR PROTEIN"/>
    <property type="match status" value="1"/>
</dbReference>
<reference evidence="9 10" key="1">
    <citation type="submission" date="2021-08" db="EMBL/GenBank/DDBJ databases">
        <title>Novel members of of the genus Stenotrophomonas from differernt environment.</title>
        <authorList>
            <person name="Deng Y."/>
        </authorList>
    </citation>
    <scope>NUCLEOTIDE SEQUENCE [LARGE SCALE GENOMIC DNA]</scope>
    <source>
        <strain evidence="9 10">CPCC 101365</strain>
    </source>
</reference>
<evidence type="ECO:0000256" key="3">
    <source>
        <dbReference type="ARBA" id="ARBA00022452"/>
    </source>
</evidence>
<feature type="signal peptide" evidence="7">
    <location>
        <begin position="1"/>
        <end position="26"/>
    </location>
</feature>
<dbReference type="InterPro" id="IPR039426">
    <property type="entry name" value="TonB-dep_rcpt-like"/>
</dbReference>
<evidence type="ECO:0000256" key="4">
    <source>
        <dbReference type="ARBA" id="ARBA00022692"/>
    </source>
</evidence>
<evidence type="ECO:0000313" key="10">
    <source>
        <dbReference type="Proteomes" id="UP001431235"/>
    </source>
</evidence>
<organism evidence="9 10">
    <name type="scientific">Stenotrophomonas mori</name>
    <dbReference type="NCBI Taxonomy" id="2871096"/>
    <lineage>
        <taxon>Bacteria</taxon>
        <taxon>Pseudomonadati</taxon>
        <taxon>Pseudomonadota</taxon>
        <taxon>Gammaproteobacteria</taxon>
        <taxon>Lysobacterales</taxon>
        <taxon>Lysobacteraceae</taxon>
        <taxon>Stenotrophomonas</taxon>
    </lineage>
</organism>
<protein>
    <submittedName>
        <fullName evidence="9">TonB-dependent receptor</fullName>
    </submittedName>
</protein>
<dbReference type="Pfam" id="PF25183">
    <property type="entry name" value="OMP_b-brl_4"/>
    <property type="match status" value="1"/>
</dbReference>